<gene>
    <name evidence="2" type="ORF">OESDEN_02381</name>
</gene>
<feature type="region of interest" description="Disordered" evidence="1">
    <location>
        <begin position="1"/>
        <end position="278"/>
    </location>
</feature>
<evidence type="ECO:0000313" key="3">
    <source>
        <dbReference type="Proteomes" id="UP000053660"/>
    </source>
</evidence>
<feature type="compositionally biased region" description="Basic and acidic residues" evidence="1">
    <location>
        <begin position="103"/>
        <end position="117"/>
    </location>
</feature>
<sequence length="297" mass="34977">MFIKERDHRQQQTETPAHGSRAQIHHPRDENEIDIAAETEAEGIDDRQTAVDSRPAVGEGARHSQPTHHRSHHLEVPQDPRAYPDSVVDPNAILSEPRPTPYEQRRPDWSEGRRTEDADSGSMPGTQPRDEVRVRYVKPPVIVTDQYGRRYRARVENGQTYYDAVQDATAERRPTEDRRQQDTEGWRTVGTEQSEHRPQQGYGQVQEQDQSQRQGQQDTYEARRRAYHEEYNRALQQRRLEAQRRREEEEKRRAEMIAQQEAGREYEGDRSRYQPQLLDKEVRDERFAVFKTNGKQM</sequence>
<organism evidence="2 3">
    <name type="scientific">Oesophagostomum dentatum</name>
    <name type="common">Nodular worm</name>
    <dbReference type="NCBI Taxonomy" id="61180"/>
    <lineage>
        <taxon>Eukaryota</taxon>
        <taxon>Metazoa</taxon>
        <taxon>Ecdysozoa</taxon>
        <taxon>Nematoda</taxon>
        <taxon>Chromadorea</taxon>
        <taxon>Rhabditida</taxon>
        <taxon>Rhabditina</taxon>
        <taxon>Rhabditomorpha</taxon>
        <taxon>Strongyloidea</taxon>
        <taxon>Strongylidae</taxon>
        <taxon>Oesophagostomum</taxon>
    </lineage>
</organism>
<accession>A0A0B1TKA7</accession>
<proteinExistence type="predicted"/>
<dbReference type="EMBL" id="KN549420">
    <property type="protein sequence ID" value="KHJ97639.1"/>
    <property type="molecule type" value="Genomic_DNA"/>
</dbReference>
<feature type="compositionally biased region" description="Basic and acidic residues" evidence="1">
    <location>
        <begin position="169"/>
        <end position="185"/>
    </location>
</feature>
<feature type="compositionally biased region" description="Basic and acidic residues" evidence="1">
    <location>
        <begin position="1"/>
        <end position="11"/>
    </location>
</feature>
<name>A0A0B1TKA7_OESDE</name>
<protein>
    <submittedName>
        <fullName evidence="2">Uncharacterized protein</fullName>
    </submittedName>
</protein>
<feature type="compositionally biased region" description="Low complexity" evidence="1">
    <location>
        <begin position="199"/>
        <end position="217"/>
    </location>
</feature>
<dbReference type="Proteomes" id="UP000053660">
    <property type="component" value="Unassembled WGS sequence"/>
</dbReference>
<keyword evidence="3" id="KW-1185">Reference proteome</keyword>
<dbReference type="AlphaFoldDB" id="A0A0B1TKA7"/>
<dbReference type="OrthoDB" id="10629720at2759"/>
<evidence type="ECO:0000256" key="1">
    <source>
        <dbReference type="SAM" id="MobiDB-lite"/>
    </source>
</evidence>
<reference evidence="2 3" key="1">
    <citation type="submission" date="2014-03" db="EMBL/GenBank/DDBJ databases">
        <title>Draft genome of the hookworm Oesophagostomum dentatum.</title>
        <authorList>
            <person name="Mitreva M."/>
        </authorList>
    </citation>
    <scope>NUCLEOTIDE SEQUENCE [LARGE SCALE GENOMIC DNA]</scope>
    <source>
        <strain evidence="2 3">OD-Hann</strain>
    </source>
</reference>
<evidence type="ECO:0000313" key="2">
    <source>
        <dbReference type="EMBL" id="KHJ97639.1"/>
    </source>
</evidence>
<feature type="compositionally biased region" description="Basic and acidic residues" evidence="1">
    <location>
        <begin position="262"/>
        <end position="278"/>
    </location>
</feature>
<feature type="compositionally biased region" description="Basic and acidic residues" evidence="1">
    <location>
        <begin position="220"/>
        <end position="255"/>
    </location>
</feature>
<feature type="compositionally biased region" description="Acidic residues" evidence="1">
    <location>
        <begin position="31"/>
        <end position="43"/>
    </location>
</feature>